<feature type="site" description="Important for catalytic activity" evidence="17">
    <location>
        <position position="265"/>
    </location>
</feature>
<evidence type="ECO:0000256" key="6">
    <source>
        <dbReference type="ARBA" id="ARBA00022679"/>
    </source>
</evidence>
<feature type="binding site" evidence="16">
    <location>
        <position position="162"/>
    </location>
    <ligand>
        <name>Mg(2+)</name>
        <dbReference type="ChEBI" id="CHEBI:18420"/>
    </ligand>
</feature>
<accession>Q2C9Q6</accession>
<dbReference type="Proteomes" id="UP000003635">
    <property type="component" value="Unassembled WGS sequence"/>
</dbReference>
<dbReference type="InterPro" id="IPR005475">
    <property type="entry name" value="Transketolase-like_Pyr-bd"/>
</dbReference>
<dbReference type="InterPro" id="IPR029061">
    <property type="entry name" value="THDP-binding"/>
</dbReference>
<dbReference type="eggNOG" id="COG0021">
    <property type="taxonomic scope" value="Bacteria"/>
</dbReference>
<feature type="site" description="Important for catalytic activity" evidence="17">
    <location>
        <position position="35"/>
    </location>
</feature>
<feature type="binding site" evidence="16">
    <location>
        <position position="194"/>
    </location>
    <ligand>
        <name>Mg(2+)</name>
        <dbReference type="ChEBI" id="CHEBI:18420"/>
    </ligand>
</feature>
<feature type="binding site" evidence="14">
    <location>
        <position position="464"/>
    </location>
    <ligand>
        <name>substrate</name>
    </ligand>
</feature>
<evidence type="ECO:0000259" key="18">
    <source>
        <dbReference type="SMART" id="SM00861"/>
    </source>
</evidence>
<feature type="binding site" evidence="14">
    <location>
        <position position="265"/>
    </location>
    <ligand>
        <name>substrate</name>
    </ligand>
</feature>
<feature type="active site" description="Proton donor" evidence="13">
    <location>
        <position position="414"/>
    </location>
</feature>
<dbReference type="FunFam" id="3.40.50.970:FF:000003">
    <property type="entry name" value="Transketolase"/>
    <property type="match status" value="1"/>
</dbReference>
<dbReference type="PANTHER" id="PTHR43522:SF2">
    <property type="entry name" value="TRANSKETOLASE 1-RELATED"/>
    <property type="match status" value="1"/>
</dbReference>
<dbReference type="EMBL" id="AAOT01000075">
    <property type="protein sequence ID" value="EAR49405.1"/>
    <property type="molecule type" value="Genomic_DNA"/>
</dbReference>
<dbReference type="Gene3D" id="3.40.50.970">
    <property type="match status" value="2"/>
</dbReference>
<comment type="catalytic activity">
    <reaction evidence="11">
        <text>D-sedoheptulose 7-phosphate + D-glyceraldehyde 3-phosphate = aldehydo-D-ribose 5-phosphate + D-xylulose 5-phosphate</text>
        <dbReference type="Rhea" id="RHEA:10508"/>
        <dbReference type="ChEBI" id="CHEBI:57483"/>
        <dbReference type="ChEBI" id="CHEBI:57737"/>
        <dbReference type="ChEBI" id="CHEBI:58273"/>
        <dbReference type="ChEBI" id="CHEBI:59776"/>
        <dbReference type="EC" id="2.2.1.1"/>
    </reaction>
</comment>
<dbReference type="AlphaFoldDB" id="Q2C9Q6"/>
<dbReference type="InterPro" id="IPR020826">
    <property type="entry name" value="Transketolase_BS"/>
</dbReference>
<dbReference type="Gene3D" id="3.40.50.920">
    <property type="match status" value="1"/>
</dbReference>
<comment type="cofactor">
    <cofactor evidence="16">
        <name>Mg(2+)</name>
        <dbReference type="ChEBI" id="CHEBI:18420"/>
    </cofactor>
    <text evidence="16">Binds 1 Mg(2+) ion per subunit. Can also utilize other divalent metal cations, such as Ca(2+), Mn(2+) and Co(2+).</text>
</comment>
<dbReference type="InterPro" id="IPR009014">
    <property type="entry name" value="Transketo_C/PFOR_II"/>
</dbReference>
<dbReference type="Pfam" id="PF02779">
    <property type="entry name" value="Transket_pyr"/>
    <property type="match status" value="1"/>
</dbReference>
<dbReference type="InterPro" id="IPR033247">
    <property type="entry name" value="Transketolase_fam"/>
</dbReference>
<evidence type="ECO:0000313" key="19">
    <source>
        <dbReference type="EMBL" id="EAR49405.1"/>
    </source>
</evidence>
<keyword evidence="7 16" id="KW-0479">Metal-binding</keyword>
<feature type="binding site" evidence="15">
    <location>
        <position position="265"/>
    </location>
    <ligand>
        <name>thiamine diphosphate</name>
        <dbReference type="ChEBI" id="CHEBI:58937"/>
    </ligand>
</feature>
<keyword evidence="6 19" id="KW-0808">Transferase</keyword>
<feature type="binding site" evidence="15">
    <location>
        <position position="75"/>
    </location>
    <ligand>
        <name>thiamine diphosphate</name>
        <dbReference type="ChEBI" id="CHEBI:58937"/>
    </ligand>
</feature>
<evidence type="ECO:0000256" key="11">
    <source>
        <dbReference type="ARBA" id="ARBA00049473"/>
    </source>
</evidence>
<reference evidence="19 20" key="1">
    <citation type="journal article" date="2010" name="J. Bacteriol.">
        <title>Genome sequences of Oceanicola granulosus HTCC2516(T) and Oceanicola batsensis HTCC2597(TDelta).</title>
        <authorList>
            <person name="Thrash J.C."/>
            <person name="Cho J.C."/>
            <person name="Vergin K.L."/>
            <person name="Giovannoni S.J."/>
        </authorList>
    </citation>
    <scope>NUCLEOTIDE SEQUENCE [LARGE SCALE GENOMIC DNA]</scope>
    <source>
        <strain evidence="20">ATCC BAA-861 / DSM 15982 / KCTC 12143 / HTCC2516</strain>
    </source>
</reference>
<feature type="binding site" evidence="14">
    <location>
        <position position="360"/>
    </location>
    <ligand>
        <name>substrate</name>
    </ligand>
</feature>
<evidence type="ECO:0000313" key="20">
    <source>
        <dbReference type="Proteomes" id="UP000003635"/>
    </source>
</evidence>
<dbReference type="RefSeq" id="WP_007254126.1">
    <property type="nucleotide sequence ID" value="NZ_CH724107.1"/>
</dbReference>
<keyword evidence="10 15" id="KW-0786">Thiamine pyrophosphate</keyword>
<evidence type="ECO:0000256" key="5">
    <source>
        <dbReference type="ARBA" id="ARBA00013152"/>
    </source>
</evidence>
<evidence type="ECO:0000256" key="1">
    <source>
        <dbReference type="ARBA" id="ARBA00004959"/>
    </source>
</evidence>
<dbReference type="InterPro" id="IPR005478">
    <property type="entry name" value="Transketolase_bac-like"/>
</dbReference>
<comment type="pathway">
    <text evidence="2">Carbohydrate biosynthesis; Calvin cycle.</text>
</comment>
<evidence type="ECO:0000256" key="2">
    <source>
        <dbReference type="ARBA" id="ARBA00005215"/>
    </source>
</evidence>
<dbReference type="PANTHER" id="PTHR43522">
    <property type="entry name" value="TRANSKETOLASE"/>
    <property type="match status" value="1"/>
</dbReference>
<evidence type="ECO:0000256" key="15">
    <source>
        <dbReference type="PIRSR" id="PIRSR605478-3"/>
    </source>
</evidence>
<feature type="binding site" evidence="16">
    <location>
        <position position="192"/>
    </location>
    <ligand>
        <name>Mg(2+)</name>
        <dbReference type="ChEBI" id="CHEBI:18420"/>
    </ligand>
</feature>
<keyword evidence="8" id="KW-0106">Calcium</keyword>
<dbReference type="GO" id="GO:0004802">
    <property type="term" value="F:transketolase activity"/>
    <property type="evidence" value="ECO:0007669"/>
    <property type="project" value="UniProtKB-UniRule"/>
</dbReference>
<dbReference type="Pfam" id="PF22613">
    <property type="entry name" value="Transketolase_C_1"/>
    <property type="match status" value="1"/>
</dbReference>
<feature type="binding site" evidence="14">
    <location>
        <position position="387"/>
    </location>
    <ligand>
        <name>substrate</name>
    </ligand>
</feature>
<dbReference type="FunFam" id="3.40.50.970:FF:000004">
    <property type="entry name" value="Transketolase"/>
    <property type="match status" value="1"/>
</dbReference>
<sequence length="672" mass="72232">MDIAALRKAHPDHWKMAAAIRALALDAVAAANSGHTGMPLGMADIATVLYRNHLRFDPKSPDWADRDRFILSNGHGSMLLYALLHLTGYEEMTLEEIKNFRQWGSITAGHPENVLAKGIETTTGPLGQGFANSVGFAIAEESLRARFGAKLVDHRTWVFAGDGCLMEGVSQEALSLAGHLKLSRLVVFFDHNSITIDGPTDLADSTDQTERFAASGWHVQRVDGHDPEAIDAAIEAAKADDRPSLIACETHIALGHAAQDTSKGHGALTDPEQLQAAKEAYGWTGGPFEVPADIKAMWEQTGERGGAARAEWQSRLDALPQGKRQKFEAAMSGEIPNKLVSTVRALKKQMSESAPKMATRAASEKALEVINPVVRETLGGSADLTGSNNTLTSDLGIFTADDRKGRYVYYGIREHGMAAAMNGMALHGGIRPYGGTFMTFSDYARGAMRLSGLSHAPVVYVMTHDSIGLGEDGPTHQPIEHLAMLRATPNYVVLRPADAVETAEAWEVALLRKDGPTVLALSRQGLPTVRKDHKSKNLTAQGGYVLADAEGKRQALLMASGSEVAVALAARDLLQAEGIGTRVVSMPSMELFAAQEESYRKRVLPGGAAVRVAIEAASRQPWDRWLCGERGREAKAAFIGMEGFGASAPQDVLYKQFGITAEATAEKVKALL</sequence>
<dbReference type="InterPro" id="IPR005474">
    <property type="entry name" value="Transketolase_N"/>
</dbReference>
<dbReference type="GO" id="GO:0006098">
    <property type="term" value="P:pentose-phosphate shunt"/>
    <property type="evidence" value="ECO:0007669"/>
    <property type="project" value="TreeGrafter"/>
</dbReference>
<dbReference type="PROSITE" id="PS00802">
    <property type="entry name" value="TRANSKETOLASE_2"/>
    <property type="match status" value="1"/>
</dbReference>
<dbReference type="SUPFAM" id="SSF52518">
    <property type="entry name" value="Thiamin diphosphate-binding fold (THDP-binding)"/>
    <property type="match status" value="2"/>
</dbReference>
<comment type="caution">
    <text evidence="19">The sequence shown here is derived from an EMBL/GenBank/DDBJ whole genome shotgun (WGS) entry which is preliminary data.</text>
</comment>
<feature type="binding site" evidence="15">
    <location>
        <begin position="124"/>
        <end position="126"/>
    </location>
    <ligand>
        <name>thiamine diphosphate</name>
        <dbReference type="ChEBI" id="CHEBI:58937"/>
    </ligand>
</feature>
<evidence type="ECO:0000256" key="17">
    <source>
        <dbReference type="PIRSR" id="PIRSR605478-5"/>
    </source>
</evidence>
<feature type="binding site" evidence="15">
    <location>
        <position position="163"/>
    </location>
    <ligand>
        <name>thiamine diphosphate</name>
        <dbReference type="ChEBI" id="CHEBI:58937"/>
    </ligand>
</feature>
<organism evidence="19 20">
    <name type="scientific">Oceanicola granulosus (strain ATCC BAA-861 / DSM 15982 / KCTC 12143 / HTCC2516)</name>
    <dbReference type="NCBI Taxonomy" id="314256"/>
    <lineage>
        <taxon>Bacteria</taxon>
        <taxon>Pseudomonadati</taxon>
        <taxon>Pseudomonadota</taxon>
        <taxon>Alphaproteobacteria</taxon>
        <taxon>Rhodobacterales</taxon>
        <taxon>Roseobacteraceae</taxon>
        <taxon>Oceanicola</taxon>
    </lineage>
</organism>
<dbReference type="SUPFAM" id="SSF52922">
    <property type="entry name" value="TK C-terminal domain-like"/>
    <property type="match status" value="1"/>
</dbReference>
<evidence type="ECO:0000256" key="16">
    <source>
        <dbReference type="PIRSR" id="PIRSR605478-4"/>
    </source>
</evidence>
<evidence type="ECO:0000256" key="3">
    <source>
        <dbReference type="ARBA" id="ARBA00007131"/>
    </source>
</evidence>
<dbReference type="HOGENOM" id="CLU_009227_0_0_5"/>
<comment type="cofactor">
    <cofactor evidence="15">
        <name>thiamine diphosphate</name>
        <dbReference type="ChEBI" id="CHEBI:58937"/>
    </cofactor>
    <text evidence="15">Binds 1 thiamine pyrophosphate per subunit. During the reaction, the substrate forms a covalent intermediate with the cofactor.</text>
</comment>
<feature type="domain" description="Transketolase-like pyrimidine-binding" evidence="18">
    <location>
        <begin position="357"/>
        <end position="528"/>
    </location>
</feature>
<comment type="pathway">
    <text evidence="1">Carbohydrate degradation; pentose phosphate pathway.</text>
</comment>
<evidence type="ECO:0000256" key="7">
    <source>
        <dbReference type="ARBA" id="ARBA00022723"/>
    </source>
</evidence>
<keyword evidence="9 16" id="KW-0460">Magnesium</keyword>
<dbReference type="CDD" id="cd02012">
    <property type="entry name" value="TPP_TK"/>
    <property type="match status" value="1"/>
</dbReference>
<feature type="binding site" evidence="14">
    <location>
        <position position="523"/>
    </location>
    <ligand>
        <name>substrate</name>
    </ligand>
</feature>
<feature type="binding site" evidence="15">
    <location>
        <position position="192"/>
    </location>
    <ligand>
        <name>thiamine diphosphate</name>
        <dbReference type="ChEBI" id="CHEBI:58937"/>
    </ligand>
</feature>
<dbReference type="STRING" id="314256.OG2516_02978"/>
<feature type="binding site" evidence="14">
    <location>
        <position position="472"/>
    </location>
    <ligand>
        <name>substrate</name>
    </ligand>
</feature>
<dbReference type="CDD" id="cd07033">
    <property type="entry name" value="TPP_PYR_DXS_TK_like"/>
    <property type="match status" value="1"/>
</dbReference>
<dbReference type="GO" id="GO:0046872">
    <property type="term" value="F:metal ion binding"/>
    <property type="evidence" value="ECO:0007669"/>
    <property type="project" value="UniProtKB-KW"/>
</dbReference>
<evidence type="ECO:0000256" key="13">
    <source>
        <dbReference type="PIRSR" id="PIRSR605478-1"/>
    </source>
</evidence>
<evidence type="ECO:0000256" key="8">
    <source>
        <dbReference type="ARBA" id="ARBA00022837"/>
    </source>
</evidence>
<dbReference type="Pfam" id="PF00456">
    <property type="entry name" value="Transketolase_N"/>
    <property type="match status" value="1"/>
</dbReference>
<evidence type="ECO:0000256" key="4">
    <source>
        <dbReference type="ARBA" id="ARBA00011738"/>
    </source>
</evidence>
<proteinExistence type="inferred from homology"/>
<evidence type="ECO:0000256" key="12">
    <source>
        <dbReference type="NCBIfam" id="TIGR00232"/>
    </source>
</evidence>
<dbReference type="OrthoDB" id="8732661at2"/>
<feature type="binding site" evidence="14">
    <location>
        <position position="35"/>
    </location>
    <ligand>
        <name>substrate</name>
    </ligand>
</feature>
<dbReference type="GO" id="GO:0005829">
    <property type="term" value="C:cytosol"/>
    <property type="evidence" value="ECO:0007669"/>
    <property type="project" value="TreeGrafter"/>
</dbReference>
<dbReference type="InterPro" id="IPR055152">
    <property type="entry name" value="Transketolase-like_C_2"/>
</dbReference>
<evidence type="ECO:0000256" key="9">
    <source>
        <dbReference type="ARBA" id="ARBA00022842"/>
    </source>
</evidence>
<name>Q2C9Q6_OCEGH</name>
<comment type="similarity">
    <text evidence="3">Belongs to the transketolase family.</text>
</comment>
<dbReference type="SMART" id="SM00861">
    <property type="entry name" value="Transket_pyr"/>
    <property type="match status" value="1"/>
</dbReference>
<dbReference type="EC" id="2.2.1.1" evidence="5 12"/>
<keyword evidence="20" id="KW-1185">Reference proteome</keyword>
<evidence type="ECO:0000256" key="14">
    <source>
        <dbReference type="PIRSR" id="PIRSR605478-2"/>
    </source>
</evidence>
<feature type="binding site" evidence="14">
    <location>
        <position position="476"/>
    </location>
    <ligand>
        <name>substrate</name>
    </ligand>
</feature>
<gene>
    <name evidence="19" type="ORF">OG2516_02978</name>
</gene>
<comment type="subunit">
    <text evidence="4">Homodimer.</text>
</comment>
<feature type="binding site" evidence="15">
    <location>
        <position position="440"/>
    </location>
    <ligand>
        <name>thiamine diphosphate</name>
        <dbReference type="ChEBI" id="CHEBI:58937"/>
    </ligand>
</feature>
<protein>
    <recommendedName>
        <fullName evidence="5 12">Transketolase</fullName>
        <ecNumber evidence="5 12">2.2.1.1</ecNumber>
    </recommendedName>
</protein>
<dbReference type="NCBIfam" id="TIGR00232">
    <property type="entry name" value="tktlase_bact"/>
    <property type="match status" value="1"/>
</dbReference>
<evidence type="ECO:0000256" key="10">
    <source>
        <dbReference type="ARBA" id="ARBA00023052"/>
    </source>
</evidence>